<dbReference type="PANTHER" id="PTHR31331:SF8">
    <property type="entry name" value="LCCL DOMAIN PROTEIN (AFU_ORTHOLOGUE AFUA_5G02970)"/>
    <property type="match status" value="1"/>
</dbReference>
<evidence type="ECO:0000313" key="4">
    <source>
        <dbReference type="Proteomes" id="UP000800035"/>
    </source>
</evidence>
<organism evidence="3 4">
    <name type="scientific">Byssothecium circinans</name>
    <dbReference type="NCBI Taxonomy" id="147558"/>
    <lineage>
        <taxon>Eukaryota</taxon>
        <taxon>Fungi</taxon>
        <taxon>Dikarya</taxon>
        <taxon>Ascomycota</taxon>
        <taxon>Pezizomycotina</taxon>
        <taxon>Dothideomycetes</taxon>
        <taxon>Pleosporomycetidae</taxon>
        <taxon>Pleosporales</taxon>
        <taxon>Massarineae</taxon>
        <taxon>Massarinaceae</taxon>
        <taxon>Byssothecium</taxon>
    </lineage>
</organism>
<dbReference type="Gene3D" id="2.170.130.20">
    <property type="entry name" value="LCCL-like domain"/>
    <property type="match status" value="1"/>
</dbReference>
<protein>
    <recommendedName>
        <fullName evidence="2">LCCL domain-containing protein</fullName>
    </recommendedName>
</protein>
<evidence type="ECO:0000313" key="3">
    <source>
        <dbReference type="EMBL" id="KAF1960778.1"/>
    </source>
</evidence>
<reference evidence="3" key="1">
    <citation type="journal article" date="2020" name="Stud. Mycol.">
        <title>101 Dothideomycetes genomes: a test case for predicting lifestyles and emergence of pathogens.</title>
        <authorList>
            <person name="Haridas S."/>
            <person name="Albert R."/>
            <person name="Binder M."/>
            <person name="Bloem J."/>
            <person name="Labutti K."/>
            <person name="Salamov A."/>
            <person name="Andreopoulos B."/>
            <person name="Baker S."/>
            <person name="Barry K."/>
            <person name="Bills G."/>
            <person name="Bluhm B."/>
            <person name="Cannon C."/>
            <person name="Castanera R."/>
            <person name="Culley D."/>
            <person name="Daum C."/>
            <person name="Ezra D."/>
            <person name="Gonzalez J."/>
            <person name="Henrissat B."/>
            <person name="Kuo A."/>
            <person name="Liang C."/>
            <person name="Lipzen A."/>
            <person name="Lutzoni F."/>
            <person name="Magnuson J."/>
            <person name="Mondo S."/>
            <person name="Nolan M."/>
            <person name="Ohm R."/>
            <person name="Pangilinan J."/>
            <person name="Park H.-J."/>
            <person name="Ramirez L."/>
            <person name="Alfaro M."/>
            <person name="Sun H."/>
            <person name="Tritt A."/>
            <person name="Yoshinaga Y."/>
            <person name="Zwiers L.-H."/>
            <person name="Turgeon B."/>
            <person name="Goodwin S."/>
            <person name="Spatafora J."/>
            <person name="Crous P."/>
            <person name="Grigoriev I."/>
        </authorList>
    </citation>
    <scope>NUCLEOTIDE SEQUENCE</scope>
    <source>
        <strain evidence="3">CBS 675.92</strain>
    </source>
</reference>
<dbReference type="InterPro" id="IPR036609">
    <property type="entry name" value="LCCL_sf"/>
</dbReference>
<dbReference type="OrthoDB" id="441660at2759"/>
<keyword evidence="4" id="KW-1185">Reference proteome</keyword>
<dbReference type="PANTHER" id="PTHR31331">
    <property type="entry name" value="LCCL DOMAIN PROTEIN (AFU_ORTHOLOGUE AFUA_5G08630)"/>
    <property type="match status" value="1"/>
</dbReference>
<dbReference type="AlphaFoldDB" id="A0A6A5U7V6"/>
<dbReference type="Pfam" id="PF03815">
    <property type="entry name" value="LCCL"/>
    <property type="match status" value="1"/>
</dbReference>
<proteinExistence type="predicted"/>
<dbReference type="InterPro" id="IPR004043">
    <property type="entry name" value="LCCL"/>
</dbReference>
<keyword evidence="1" id="KW-0812">Transmembrane</keyword>
<evidence type="ECO:0000256" key="1">
    <source>
        <dbReference type="SAM" id="Phobius"/>
    </source>
</evidence>
<dbReference type="SMART" id="SM00603">
    <property type="entry name" value="LCCL"/>
    <property type="match status" value="1"/>
</dbReference>
<accession>A0A6A5U7V6</accession>
<sequence length="611" mass="67185">MPFHDCYAEANGAGRDAVAGAEEEGAWLLPGQELDFEDNSEAQRSRTGTRGGILGKFQGPNPLQPQTIRPFYPTLQEAPPKLLDRILPGKKLQLQFFGAILFLWLVIFVSFLLSSQLPIRDGANKHVLNLDCTDSLWRFKNGCGVNGIECRPFQNTSFAFRCPANCASVQVLNPRAVGPIDVIYRPLVIGDSVYRGDSFLCASAIHAGVISNSDGGCGRVALNGEKQAYESVKKNGIESIAFDSYFPLSFSLFPDQNLRCSSDPRQPLLIVTILATAALSILSTSPGIFFPTFTLIFALVSFASDPPSASYRNISVLPDHISMFAKRLLPASFCAVVLYRAIIKRTLSGITAQVEKTVFWLGGFFFGALSNYTFDWIPIQRLTAHDLEQQPGAKVALAGILIVLAFIVVGQVYFFWLEGRLPRYLALYGLFLFGILVCLGIPAVSLRIHHYIIALLLLPGTTLQTRPSLFYQGILLGLFVNGIARWDFDSILQTSDALREDGKFDSAVPHILEPAISRVGDALVAVFSWAAPPAGMDGISVLVNDVERSRKFFHDGVDKNVNSFELLRPVGMQLTEYLRFAFVRGGQTLDYTNAGTLFDNGTWIMKQEVPS</sequence>
<feature type="domain" description="LCCL" evidence="2">
    <location>
        <begin position="143"/>
        <end position="241"/>
    </location>
</feature>
<feature type="transmembrane region" description="Helical" evidence="1">
    <location>
        <begin position="354"/>
        <end position="374"/>
    </location>
</feature>
<feature type="transmembrane region" description="Helical" evidence="1">
    <location>
        <begin position="268"/>
        <end position="301"/>
    </location>
</feature>
<gene>
    <name evidence="3" type="ORF">CC80DRAFT_437981</name>
</gene>
<evidence type="ECO:0000259" key="2">
    <source>
        <dbReference type="PROSITE" id="PS50820"/>
    </source>
</evidence>
<dbReference type="InterPro" id="IPR051957">
    <property type="entry name" value="CRISP-LCCL_domain"/>
</dbReference>
<dbReference type="Proteomes" id="UP000800035">
    <property type="component" value="Unassembled WGS sequence"/>
</dbReference>
<keyword evidence="1" id="KW-1133">Transmembrane helix</keyword>
<feature type="transmembrane region" description="Helical" evidence="1">
    <location>
        <begin position="394"/>
        <end position="417"/>
    </location>
</feature>
<name>A0A6A5U7V6_9PLEO</name>
<keyword evidence="1" id="KW-0472">Membrane</keyword>
<feature type="transmembrane region" description="Helical" evidence="1">
    <location>
        <begin position="92"/>
        <end position="113"/>
    </location>
</feature>
<dbReference type="PROSITE" id="PS50820">
    <property type="entry name" value="LCCL"/>
    <property type="match status" value="1"/>
</dbReference>
<feature type="transmembrane region" description="Helical" evidence="1">
    <location>
        <begin position="321"/>
        <end position="342"/>
    </location>
</feature>
<feature type="transmembrane region" description="Helical" evidence="1">
    <location>
        <begin position="424"/>
        <end position="449"/>
    </location>
</feature>
<dbReference type="SUPFAM" id="SSF69848">
    <property type="entry name" value="LCCL domain"/>
    <property type="match status" value="1"/>
</dbReference>
<dbReference type="EMBL" id="ML976982">
    <property type="protein sequence ID" value="KAF1960778.1"/>
    <property type="molecule type" value="Genomic_DNA"/>
</dbReference>